<comment type="caution">
    <text evidence="8">The sequence shown here is derived from an EMBL/GenBank/DDBJ whole genome shotgun (WGS) entry which is preliminary data.</text>
</comment>
<gene>
    <name evidence="8" type="ORF">O181_029156</name>
</gene>
<evidence type="ECO:0000256" key="6">
    <source>
        <dbReference type="ARBA" id="ARBA00022918"/>
    </source>
</evidence>
<keyword evidence="1" id="KW-0808">Transferase</keyword>
<accession>A0A9Q3CVX6</accession>
<evidence type="ECO:0000256" key="1">
    <source>
        <dbReference type="ARBA" id="ARBA00022679"/>
    </source>
</evidence>
<keyword evidence="2" id="KW-0548">Nucleotidyltransferase</keyword>
<evidence type="ECO:0000256" key="4">
    <source>
        <dbReference type="ARBA" id="ARBA00022759"/>
    </source>
</evidence>
<dbReference type="GO" id="GO:0004519">
    <property type="term" value="F:endonuclease activity"/>
    <property type="evidence" value="ECO:0007669"/>
    <property type="project" value="UniProtKB-KW"/>
</dbReference>
<dbReference type="EMBL" id="AVOT02010075">
    <property type="protein sequence ID" value="MBW0489441.1"/>
    <property type="molecule type" value="Genomic_DNA"/>
</dbReference>
<evidence type="ECO:0000313" key="8">
    <source>
        <dbReference type="EMBL" id="MBW0489441.1"/>
    </source>
</evidence>
<evidence type="ECO:0000256" key="3">
    <source>
        <dbReference type="ARBA" id="ARBA00022722"/>
    </source>
</evidence>
<evidence type="ECO:0000256" key="5">
    <source>
        <dbReference type="ARBA" id="ARBA00022801"/>
    </source>
</evidence>
<keyword evidence="6" id="KW-0695">RNA-directed DNA polymerase</keyword>
<organism evidence="8 9">
    <name type="scientific">Austropuccinia psidii MF-1</name>
    <dbReference type="NCBI Taxonomy" id="1389203"/>
    <lineage>
        <taxon>Eukaryota</taxon>
        <taxon>Fungi</taxon>
        <taxon>Dikarya</taxon>
        <taxon>Basidiomycota</taxon>
        <taxon>Pucciniomycotina</taxon>
        <taxon>Pucciniomycetes</taxon>
        <taxon>Pucciniales</taxon>
        <taxon>Sphaerophragmiaceae</taxon>
        <taxon>Austropuccinia</taxon>
    </lineage>
</organism>
<dbReference type="InterPro" id="IPR041373">
    <property type="entry name" value="RT_RNaseH"/>
</dbReference>
<dbReference type="Proteomes" id="UP000765509">
    <property type="component" value="Unassembled WGS sequence"/>
</dbReference>
<evidence type="ECO:0000259" key="7">
    <source>
        <dbReference type="Pfam" id="PF17917"/>
    </source>
</evidence>
<keyword evidence="4" id="KW-0255">Endonuclease</keyword>
<dbReference type="PANTHER" id="PTHR34072:SF52">
    <property type="entry name" value="RIBONUCLEASE H"/>
    <property type="match status" value="1"/>
</dbReference>
<dbReference type="AlphaFoldDB" id="A0A9Q3CVX6"/>
<feature type="domain" description="Reverse transcriptase RNase H-like" evidence="7">
    <location>
        <begin position="29"/>
        <end position="120"/>
    </location>
</feature>
<reference evidence="8" key="1">
    <citation type="submission" date="2021-03" db="EMBL/GenBank/DDBJ databases">
        <title>Draft genome sequence of rust myrtle Austropuccinia psidii MF-1, a brazilian biotype.</title>
        <authorList>
            <person name="Quecine M.C."/>
            <person name="Pachon D.M.R."/>
            <person name="Bonatelli M.L."/>
            <person name="Correr F.H."/>
            <person name="Franceschini L.M."/>
            <person name="Leite T.F."/>
            <person name="Margarido G.R.A."/>
            <person name="Almeida C.A."/>
            <person name="Ferrarezi J.A."/>
            <person name="Labate C.A."/>
        </authorList>
    </citation>
    <scope>NUCLEOTIDE SEQUENCE</scope>
    <source>
        <strain evidence="8">MF-1</strain>
    </source>
</reference>
<dbReference type="InterPro" id="IPR043502">
    <property type="entry name" value="DNA/RNA_pol_sf"/>
</dbReference>
<name>A0A9Q3CVX6_9BASI</name>
<dbReference type="Pfam" id="PF17917">
    <property type="entry name" value="RT_RNaseH"/>
    <property type="match status" value="1"/>
</dbReference>
<dbReference type="GO" id="GO:0016787">
    <property type="term" value="F:hydrolase activity"/>
    <property type="evidence" value="ECO:0007669"/>
    <property type="project" value="UniProtKB-KW"/>
</dbReference>
<keyword evidence="5" id="KW-0378">Hydrolase</keyword>
<dbReference type="PANTHER" id="PTHR34072">
    <property type="entry name" value="ENZYMATIC POLYPROTEIN-RELATED"/>
    <property type="match status" value="1"/>
</dbReference>
<evidence type="ECO:0000256" key="2">
    <source>
        <dbReference type="ARBA" id="ARBA00022695"/>
    </source>
</evidence>
<keyword evidence="3" id="KW-0540">Nuclease</keyword>
<dbReference type="SUPFAM" id="SSF56672">
    <property type="entry name" value="DNA/RNA polymerases"/>
    <property type="match status" value="1"/>
</dbReference>
<dbReference type="CDD" id="cd09274">
    <property type="entry name" value="RNase_HI_RT_Ty3"/>
    <property type="match status" value="1"/>
</dbReference>
<proteinExistence type="predicted"/>
<protein>
    <recommendedName>
        <fullName evidence="7">Reverse transcriptase RNase H-like domain-containing protein</fullName>
    </recommendedName>
</protein>
<evidence type="ECO:0000313" key="9">
    <source>
        <dbReference type="Proteomes" id="UP000765509"/>
    </source>
</evidence>
<dbReference type="GO" id="GO:0003964">
    <property type="term" value="F:RNA-directed DNA polymerase activity"/>
    <property type="evidence" value="ECO:0007669"/>
    <property type="project" value="UniProtKB-KW"/>
</dbReference>
<keyword evidence="9" id="KW-1185">Reference proteome</keyword>
<sequence length="283" mass="32903">MRKLLVSFTNSKRNSRQLQSFSTPHCGDKCIQVCLGCCTESGKHPIAFDSCMLIPAELNYEIHEKVLLGIVWDLKCWSAFLLSLYSPFEVLINHSSLQYFMSSKVLTHRQARWAEFRSEFHFSITYCPGFLATNPNALSRWDDIYTERGEDFISKNPMNFQQLIRQDEVQPSRFFAVKVECFSNLIESIQKKLWQDPQYRSILQDLCKGKYVQDYSLDTSSQILLFKALVVVPNDPTIRLSILQKSNDSPLAGYPGQENIRFDYETDDNITINQRYYVCSYEI</sequence>